<dbReference type="Pfam" id="PF07729">
    <property type="entry name" value="FCD"/>
    <property type="match status" value="1"/>
</dbReference>
<dbReference type="HOGENOM" id="CLU_017584_9_1_6"/>
<dbReference type="InterPro" id="IPR011711">
    <property type="entry name" value="GntR_C"/>
</dbReference>
<dbReference type="Gene3D" id="1.10.10.10">
    <property type="entry name" value="Winged helix-like DNA-binding domain superfamily/Winged helix DNA-binding domain"/>
    <property type="match status" value="1"/>
</dbReference>
<keyword evidence="6" id="KW-1185">Reference proteome</keyword>
<dbReference type="Gene3D" id="1.20.120.530">
    <property type="entry name" value="GntR ligand-binding domain-like"/>
    <property type="match status" value="1"/>
</dbReference>
<dbReference type="GO" id="GO:0003677">
    <property type="term" value="F:DNA binding"/>
    <property type="evidence" value="ECO:0007669"/>
    <property type="project" value="UniProtKB-KW"/>
</dbReference>
<dbReference type="InterPro" id="IPR000524">
    <property type="entry name" value="Tscrpt_reg_HTH_GntR"/>
</dbReference>
<dbReference type="InterPro" id="IPR036390">
    <property type="entry name" value="WH_DNA-bd_sf"/>
</dbReference>
<dbReference type="PANTHER" id="PTHR43537:SF5">
    <property type="entry name" value="UXU OPERON TRANSCRIPTIONAL REGULATOR"/>
    <property type="match status" value="1"/>
</dbReference>
<dbReference type="AlphaFoldDB" id="A0A0C4WQK7"/>
<accession>A0A0C4WQK7</accession>
<evidence type="ECO:0000256" key="2">
    <source>
        <dbReference type="ARBA" id="ARBA00023125"/>
    </source>
</evidence>
<dbReference type="GO" id="GO:0003700">
    <property type="term" value="F:DNA-binding transcription factor activity"/>
    <property type="evidence" value="ECO:0007669"/>
    <property type="project" value="InterPro"/>
</dbReference>
<dbReference type="SMART" id="SM00895">
    <property type="entry name" value="FCD"/>
    <property type="match status" value="1"/>
</dbReference>
<dbReference type="STRING" id="1328314.Achr_24180"/>
<dbReference type="PANTHER" id="PTHR43537">
    <property type="entry name" value="TRANSCRIPTIONAL REGULATOR, GNTR FAMILY"/>
    <property type="match status" value="1"/>
</dbReference>
<sequence length="233" mass="25260">MPSIVNIAAQALQRRIIDGEFPVGSALPSQRELAEQLLISRASLREAISTLETLGLVRSQPGKGVFVTAGRQPDPADPPRGTATMTPHALMEFRAALEPAWSGLAAHRIDQAGRKRLESIQRGMEDALKACDLVMASDWDLQFHLCLAELSGNPGLIDTARLFREQIGHSLRLPFSNPARIWEPADEHRQIIEAVLAADPAGASRAMRGHLTASAGRIGLPSPFFDSLPEPRS</sequence>
<proteinExistence type="predicted"/>
<keyword evidence="5" id="KW-0670">Pyruvate</keyword>
<evidence type="ECO:0000256" key="1">
    <source>
        <dbReference type="ARBA" id="ARBA00023015"/>
    </source>
</evidence>
<evidence type="ECO:0000259" key="4">
    <source>
        <dbReference type="PROSITE" id="PS50949"/>
    </source>
</evidence>
<dbReference type="RefSeq" id="WP_039804692.1">
    <property type="nucleotide sequence ID" value="NZ_CP010415.1"/>
</dbReference>
<keyword evidence="1" id="KW-0805">Transcription regulation</keyword>
<dbReference type="InterPro" id="IPR008920">
    <property type="entry name" value="TF_FadR/GntR_C"/>
</dbReference>
<keyword evidence="3" id="KW-0804">Transcription</keyword>
<protein>
    <submittedName>
        <fullName evidence="5">GntR family transcriptional regulator, transcriptional repressor for pyruvate dehydrogenase complex</fullName>
    </submittedName>
</protein>
<dbReference type="PRINTS" id="PR00035">
    <property type="entry name" value="HTHGNTR"/>
</dbReference>
<dbReference type="SUPFAM" id="SSF46785">
    <property type="entry name" value="Winged helix' DNA-binding domain"/>
    <property type="match status" value="1"/>
</dbReference>
<dbReference type="PROSITE" id="PS50949">
    <property type="entry name" value="HTH_GNTR"/>
    <property type="match status" value="1"/>
</dbReference>
<dbReference type="InterPro" id="IPR036388">
    <property type="entry name" value="WH-like_DNA-bd_sf"/>
</dbReference>
<dbReference type="EMBL" id="CP010415">
    <property type="protein sequence ID" value="AJE21855.1"/>
    <property type="molecule type" value="Genomic_DNA"/>
</dbReference>
<evidence type="ECO:0000313" key="5">
    <source>
        <dbReference type="EMBL" id="AJE21855.1"/>
    </source>
</evidence>
<dbReference type="SUPFAM" id="SSF48008">
    <property type="entry name" value="GntR ligand-binding domain-like"/>
    <property type="match status" value="1"/>
</dbReference>
<name>A0A0C4WQK7_9GAMM</name>
<dbReference type="GeneID" id="61930685"/>
<feature type="domain" description="HTH gntR-type" evidence="4">
    <location>
        <begin position="2"/>
        <end position="70"/>
    </location>
</feature>
<reference evidence="5 6" key="1">
    <citation type="journal article" date="2015" name="PLoS ONE">
        <title>Azotobacter Genomes: The Genome of Azotobacter chroococcum NCIMB 8003 (ATCC 4412).</title>
        <authorList>
            <person name="Robson R.L."/>
            <person name="Jones R."/>
            <person name="Robson R.M."/>
            <person name="Schwartz A."/>
            <person name="Richardson T.H."/>
        </authorList>
    </citation>
    <scope>NUCLEOTIDE SEQUENCE [LARGE SCALE GENOMIC DNA]</scope>
    <source>
        <strain evidence="5 6">NCIMB 8003</strain>
    </source>
</reference>
<dbReference type="Proteomes" id="UP000068210">
    <property type="component" value="Chromosome"/>
</dbReference>
<evidence type="ECO:0000256" key="3">
    <source>
        <dbReference type="ARBA" id="ARBA00023163"/>
    </source>
</evidence>
<gene>
    <name evidence="5" type="ORF">Achr_24180</name>
</gene>
<organism evidence="5 6">
    <name type="scientific">Azotobacter chroococcum NCIMB 8003</name>
    <dbReference type="NCBI Taxonomy" id="1328314"/>
    <lineage>
        <taxon>Bacteria</taxon>
        <taxon>Pseudomonadati</taxon>
        <taxon>Pseudomonadota</taxon>
        <taxon>Gammaproteobacteria</taxon>
        <taxon>Pseudomonadales</taxon>
        <taxon>Pseudomonadaceae</taxon>
        <taxon>Azotobacter</taxon>
    </lineage>
</organism>
<dbReference type="SMART" id="SM00345">
    <property type="entry name" value="HTH_GNTR"/>
    <property type="match status" value="1"/>
</dbReference>
<evidence type="ECO:0000313" key="6">
    <source>
        <dbReference type="Proteomes" id="UP000068210"/>
    </source>
</evidence>
<keyword evidence="2" id="KW-0238">DNA-binding</keyword>
<dbReference type="KEGG" id="acx:Achr_24180"/>
<dbReference type="Pfam" id="PF00392">
    <property type="entry name" value="GntR"/>
    <property type="match status" value="1"/>
</dbReference>
<dbReference type="CDD" id="cd07377">
    <property type="entry name" value="WHTH_GntR"/>
    <property type="match status" value="1"/>
</dbReference>